<dbReference type="InterPro" id="IPR004252">
    <property type="entry name" value="Probable_transposase_24"/>
</dbReference>
<evidence type="ECO:0000313" key="4">
    <source>
        <dbReference type="EnsemblPlants" id="OB10G13270.1"/>
    </source>
</evidence>
<evidence type="ECO:0000259" key="2">
    <source>
        <dbReference type="Pfam" id="PF13952"/>
    </source>
</evidence>
<evidence type="ECO:0000256" key="1">
    <source>
        <dbReference type="SAM" id="MobiDB-lite"/>
    </source>
</evidence>
<evidence type="ECO:0008006" key="6">
    <source>
        <dbReference type="Google" id="ProtNLM"/>
    </source>
</evidence>
<dbReference type="InterPro" id="IPR025312">
    <property type="entry name" value="DUF4216"/>
</dbReference>
<evidence type="ECO:0000313" key="5">
    <source>
        <dbReference type="Proteomes" id="UP000006038"/>
    </source>
</evidence>
<dbReference type="Proteomes" id="UP000006038">
    <property type="component" value="Chromosome 10"/>
</dbReference>
<dbReference type="HOGENOM" id="CLU_417617_0_0_1"/>
<organism evidence="4">
    <name type="scientific">Oryza brachyantha</name>
    <name type="common">malo sina</name>
    <dbReference type="NCBI Taxonomy" id="4533"/>
    <lineage>
        <taxon>Eukaryota</taxon>
        <taxon>Viridiplantae</taxon>
        <taxon>Streptophyta</taxon>
        <taxon>Embryophyta</taxon>
        <taxon>Tracheophyta</taxon>
        <taxon>Spermatophyta</taxon>
        <taxon>Magnoliopsida</taxon>
        <taxon>Liliopsida</taxon>
        <taxon>Poales</taxon>
        <taxon>Poaceae</taxon>
        <taxon>BOP clade</taxon>
        <taxon>Oryzoideae</taxon>
        <taxon>Oryzeae</taxon>
        <taxon>Oryzinae</taxon>
        <taxon>Oryza</taxon>
    </lineage>
</organism>
<accession>J3N1C9</accession>
<feature type="domain" description="DUF4218" evidence="3">
    <location>
        <begin position="1"/>
        <end position="57"/>
    </location>
</feature>
<dbReference type="Gramene" id="OB10G13270.1">
    <property type="protein sequence ID" value="OB10G13270.1"/>
    <property type="gene ID" value="OB10G13270"/>
</dbReference>
<dbReference type="Pfam" id="PF13960">
    <property type="entry name" value="DUF4218"/>
    <property type="match status" value="1"/>
</dbReference>
<keyword evidence="5" id="KW-1185">Reference proteome</keyword>
<dbReference type="PANTHER" id="PTHR48258">
    <property type="entry name" value="DUF4218 DOMAIN-CONTAINING PROTEIN-RELATED"/>
    <property type="match status" value="1"/>
</dbReference>
<dbReference type="EnsemblPlants" id="OB10G13270.1">
    <property type="protein sequence ID" value="OB10G13270.1"/>
    <property type="gene ID" value="OB10G13270"/>
</dbReference>
<feature type="domain" description="DUF4216" evidence="2">
    <location>
        <begin position="173"/>
        <end position="249"/>
    </location>
</feature>
<dbReference type="PANTHER" id="PTHR48258:SF15">
    <property type="entry name" value="OS02G0543900 PROTEIN"/>
    <property type="match status" value="1"/>
</dbReference>
<proteinExistence type="predicted"/>
<dbReference type="InterPro" id="IPR025452">
    <property type="entry name" value="DUF4218"/>
</dbReference>
<feature type="region of interest" description="Disordered" evidence="1">
    <location>
        <begin position="319"/>
        <end position="347"/>
    </location>
</feature>
<dbReference type="AlphaFoldDB" id="J3N1C9"/>
<dbReference type="Pfam" id="PF13952">
    <property type="entry name" value="DUF4216"/>
    <property type="match status" value="1"/>
</dbReference>
<reference evidence="4" key="2">
    <citation type="submission" date="2013-04" db="UniProtKB">
        <authorList>
            <consortium name="EnsemblPlants"/>
        </authorList>
    </citation>
    <scope>IDENTIFICATION</scope>
</reference>
<name>J3N1C9_ORYBR</name>
<dbReference type="Pfam" id="PF03004">
    <property type="entry name" value="Transposase_24"/>
    <property type="match status" value="1"/>
</dbReference>
<sequence length="657" mass="75336">MEKLEYDIAETLRLREKIFPPSFVDVMVYLCVHLPTEARLVGPVQYRNMYPVERKHLSILSMDKRLRKREVKRIHHETFHAWLLEHVNQLIIDGNDVSEELRILANRPYRMVKKYNSYALNGYKFQTKSYSEGKSTQNYGLAVIAQTASFSSASDQNPVLGDVTYYGVINDIIELNYSNKGSVLLFKCDWVDTVRGYRIQIDKFGITLVNFNHLLNSGKNISDEPNILARQATQVYYVQDLVDSEWHAVRSLKRRDIFDMQARDDMDYDDEVDIDYFNDTIQPFTNHPLVTDVCDNEICAGTDISGVLIDESLQKSKRIKDGRKGKKRKSAQQSQLNSGDEIEVQDDPDYIGENHEEVDDYDYLDDFVDDNNIVPFETDLVPVARKVRGPTKMTSNRKNHEGVKIFVKINGYGQPRGLRTCNFTNFIAALVKGGDITLKEKDWRLVKNKEMIWTTVNIYFDIDPICEAWVLKSAASPHHRSSRVLDRSEGCRLPSSPAPATGAVLGRPASRAEVYVVTHTKVDGQAVDEKYEEKIGEIRNKLTENPDLALKSIHDGDLYDEIFPSMKKRKQIAGIGLTAGAKTVSVAMATDAVRKMGEENAEVRARMEEISSEYKSYKAYAEERFTRNEQQFSELKEMLLMSQLFVPIIYSYLCQFY</sequence>
<evidence type="ECO:0000259" key="3">
    <source>
        <dbReference type="Pfam" id="PF13960"/>
    </source>
</evidence>
<protein>
    <recommendedName>
        <fullName evidence="6">DUF4216 domain-containing protein</fullName>
    </recommendedName>
</protein>
<reference evidence="4" key="1">
    <citation type="journal article" date="2013" name="Nat. Commun.">
        <title>Whole-genome sequencing of Oryza brachyantha reveals mechanisms underlying Oryza genome evolution.</title>
        <authorList>
            <person name="Chen J."/>
            <person name="Huang Q."/>
            <person name="Gao D."/>
            <person name="Wang J."/>
            <person name="Lang Y."/>
            <person name="Liu T."/>
            <person name="Li B."/>
            <person name="Bai Z."/>
            <person name="Luis Goicoechea J."/>
            <person name="Liang C."/>
            <person name="Chen C."/>
            <person name="Zhang W."/>
            <person name="Sun S."/>
            <person name="Liao Y."/>
            <person name="Zhang X."/>
            <person name="Yang L."/>
            <person name="Song C."/>
            <person name="Wang M."/>
            <person name="Shi J."/>
            <person name="Liu G."/>
            <person name="Liu J."/>
            <person name="Zhou H."/>
            <person name="Zhou W."/>
            <person name="Yu Q."/>
            <person name="An N."/>
            <person name="Chen Y."/>
            <person name="Cai Q."/>
            <person name="Wang B."/>
            <person name="Liu B."/>
            <person name="Min J."/>
            <person name="Huang Y."/>
            <person name="Wu H."/>
            <person name="Li Z."/>
            <person name="Zhang Y."/>
            <person name="Yin Y."/>
            <person name="Song W."/>
            <person name="Jiang J."/>
            <person name="Jackson S.A."/>
            <person name="Wing R.A."/>
            <person name="Wang J."/>
            <person name="Chen M."/>
        </authorList>
    </citation>
    <scope>NUCLEOTIDE SEQUENCE [LARGE SCALE GENOMIC DNA]</scope>
    <source>
        <strain evidence="4">cv. IRGC 101232</strain>
    </source>
</reference>
<feature type="compositionally biased region" description="Basic residues" evidence="1">
    <location>
        <begin position="319"/>
        <end position="330"/>
    </location>
</feature>